<dbReference type="Gene3D" id="1.20.58.1280">
    <property type="entry name" value="DNA repair protein Rev1, C-terminal domain"/>
    <property type="match status" value="1"/>
</dbReference>
<dbReference type="Pfam" id="PF16589">
    <property type="entry name" value="BRCT_2"/>
    <property type="match status" value="1"/>
</dbReference>
<dbReference type="PANTHER" id="PTHR45990">
    <property type="entry name" value="DNA REPAIR PROTEIN REV1"/>
    <property type="match status" value="1"/>
</dbReference>
<dbReference type="InterPro" id="IPR036775">
    <property type="entry name" value="DNA_pol_Y-fam_lit_finger_sf"/>
</dbReference>
<keyword evidence="12" id="KW-0238">DNA-binding</keyword>
<dbReference type="EMBL" id="AZHD01000001">
    <property type="protein sequence ID" value="OAA68642.1"/>
    <property type="molecule type" value="Genomic_DNA"/>
</dbReference>
<feature type="compositionally biased region" description="Low complexity" evidence="18">
    <location>
        <begin position="988"/>
        <end position="1001"/>
    </location>
</feature>
<keyword evidence="13" id="KW-0496">Mitochondrion</keyword>
<dbReference type="GO" id="GO:0006281">
    <property type="term" value="P:DNA repair"/>
    <property type="evidence" value="ECO:0007669"/>
    <property type="project" value="UniProtKB-KW"/>
</dbReference>
<comment type="cofactor">
    <cofactor evidence="1">
        <name>Mg(2+)</name>
        <dbReference type="ChEBI" id="CHEBI:18420"/>
    </cofactor>
</comment>
<gene>
    <name evidence="21" type="ORF">SPI_00837</name>
</gene>
<comment type="subcellular location">
    <subcellularLocation>
        <location evidence="3">Mitochondrion</location>
    </subcellularLocation>
    <subcellularLocation>
        <location evidence="2">Nucleus</location>
    </subcellularLocation>
</comment>
<sequence>MSNQLEKNSAAVRKKLEARKFIGEDGEEYGASKFGEFGDYFRRKKLKLHNEDIIMRNSVQGKPQIFKDVVAHVASYTQPPPEELRRLLILHGAQFIKYLDFKTMVTHIIVSTLPPKKADEWRRLRVVKPAWVVDSVAAGKILPWSDYRLINDDPQQKQIQFGDGKMAVGEAIPNQMAGYREQSKNSFYTEQVRELAAAQDNKRQAPSLFRQLETLAADEGIFDPADDPNGHDITTDDNSIFSPRENEQSDPDTDNEGSGKTGAHSRDNDETGNDKSDVRSVDEIVDVPGMESVAEDNIEDVKDTYIKQDVDDSTLIQRLCESKEEHKEFTTTLSPGKAPQSPLGKKAIMTPEEHNALLLADPKIRKASTANPDFLKQFYSESRLHHLSTWKAELKSKMQRRAAEKASQVVQKKGQVKRKLGARRYIMHVDFDSFFCAVSLKSAPDYVDKPAVVAHSTGSGSEIASCNYPARKFGVKNGMWMKRAMELCPDLKVLPYDFPAYEEASELFYEAILDVGGVVQSVSVDEALVDITSIVLSETASWGVGVSEGSIWREQEKANEIGTKLRQQIKDKTGCNVSVGIGGNILLAKVALRRAKPAGQYQIRPEEVLSLLGELEVEKLPGVAYSIGGKLEEIGVRLVQDLRNVSKERLVAVLGPKTGERLWEYARGIDRTEVGDQPVRKSVSAEVNWGIRFISQEEAEEFVMNLCKELERRLLNEQVRGRSLTMKILRRSADAPLDPEKHLGHGKCDIFNKSVAFGVAVHDAETIGKEAVSILRSFRFSPGDLRGMGVQLQKLEPIKTAFSVSDGSQKKLTFGKATLAAERKEPEGGKPGKIISSEDQAFFFSPSSSSLAAAAASGDQEKRTKSPHIIPSTQFFMPMNPDPSVLAELPSDIIRRLVAQSSGDTGANNNNSGRNNIPSPVKRESRASSPAAASIHSASAADDLPSDIDPDVFEALPPDMQVEILAEYRQHGRQQSGSPAPSPRRRMAASTMRSGTSTSTRGGLGKKVAGRSPVKRGIWGTRGLAAAAAARERKHDAEANRVQTSLFVPAAAPAVSDIAADDDNNGNNGNATDFLLEELDPEVLAALPEDVRAEVLENHTRQQQAQQAQSMLHLEIPENRAGRLGADATTTAAGQERGQTLLNFPPPPPKMSFRTATAIGDDASSAVLLSFDKIKDMLKTWHNTTRHDGPHETDVAVLERYLAGVVTQERDMEKARKLVVWLEWLVEEDDAMGAEGNNAPGKHGWTLAVARIKAALQEAMRSRGLGPLQFV</sequence>
<dbReference type="InterPro" id="IPR001126">
    <property type="entry name" value="UmuC"/>
</dbReference>
<evidence type="ECO:0000256" key="8">
    <source>
        <dbReference type="ARBA" id="ARBA00022695"/>
    </source>
</evidence>
<keyword evidence="9" id="KW-0479">Metal-binding</keyword>
<dbReference type="Pfam" id="PF21999">
    <property type="entry name" value="IMS_HHH_1"/>
    <property type="match status" value="1"/>
</dbReference>
<keyword evidence="15" id="KW-0539">Nucleus</keyword>
<evidence type="ECO:0000259" key="20">
    <source>
        <dbReference type="PROSITE" id="PS50173"/>
    </source>
</evidence>
<protein>
    <recommendedName>
        <fullName evidence="5">DNA repair protein REV1</fullName>
    </recommendedName>
    <alternativeName>
        <fullName evidence="17">Reversionless protein 1</fullName>
    </alternativeName>
</protein>
<dbReference type="GO" id="GO:0003684">
    <property type="term" value="F:damaged DNA binding"/>
    <property type="evidence" value="ECO:0007669"/>
    <property type="project" value="InterPro"/>
</dbReference>
<comment type="function">
    <text evidence="16">Deoxycytidyl transferase involved in DNA repair. Transfers a dCMP residue from dCTP to the 3'-end of a DNA primer in a template-dependent reaction. May assist in the first step in the bypass of abasic lesions by the insertion of a nucleotide opposite the lesion. Required for normal induction of mutations by physical and chemical agents. Involved in mitochondrial DNA mutagenesis.</text>
</comment>
<dbReference type="InterPro" id="IPR053848">
    <property type="entry name" value="IMS_HHH_1"/>
</dbReference>
<evidence type="ECO:0000256" key="11">
    <source>
        <dbReference type="ARBA" id="ARBA00022842"/>
    </source>
</evidence>
<keyword evidence="6" id="KW-0237">DNA synthesis</keyword>
<dbReference type="CDD" id="cd01701">
    <property type="entry name" value="PolY_Rev1"/>
    <property type="match status" value="1"/>
</dbReference>
<feature type="region of interest" description="Disordered" evidence="18">
    <location>
        <begin position="901"/>
        <end position="954"/>
    </location>
</feature>
<dbReference type="GO" id="GO:0046872">
    <property type="term" value="F:metal ion binding"/>
    <property type="evidence" value="ECO:0007669"/>
    <property type="project" value="UniProtKB-KW"/>
</dbReference>
<evidence type="ECO:0000256" key="14">
    <source>
        <dbReference type="ARBA" id="ARBA00023204"/>
    </source>
</evidence>
<feature type="compositionally biased region" description="Low complexity" evidence="18">
    <location>
        <begin position="927"/>
        <end position="941"/>
    </location>
</feature>
<evidence type="ECO:0000256" key="16">
    <source>
        <dbReference type="ARBA" id="ARBA00058985"/>
    </source>
</evidence>
<dbReference type="Pfam" id="PF11799">
    <property type="entry name" value="IMS_C"/>
    <property type="match status" value="1"/>
</dbReference>
<evidence type="ECO:0000256" key="1">
    <source>
        <dbReference type="ARBA" id="ARBA00001946"/>
    </source>
</evidence>
<keyword evidence="10" id="KW-0227">DNA damage</keyword>
<dbReference type="GO" id="GO:0005739">
    <property type="term" value="C:mitochondrion"/>
    <property type="evidence" value="ECO:0007669"/>
    <property type="project" value="UniProtKB-SubCell"/>
</dbReference>
<evidence type="ECO:0000313" key="22">
    <source>
        <dbReference type="Proteomes" id="UP000076874"/>
    </source>
</evidence>
<dbReference type="InterPro" id="IPR031991">
    <property type="entry name" value="Rev1_C"/>
</dbReference>
<dbReference type="Gene3D" id="3.40.1170.60">
    <property type="match status" value="1"/>
</dbReference>
<evidence type="ECO:0000256" key="15">
    <source>
        <dbReference type="ARBA" id="ARBA00023242"/>
    </source>
</evidence>
<evidence type="ECO:0000256" key="5">
    <source>
        <dbReference type="ARBA" id="ARBA00020399"/>
    </source>
</evidence>
<keyword evidence="11" id="KW-0460">Magnesium</keyword>
<dbReference type="GO" id="GO:0017125">
    <property type="term" value="F:deoxycytidyl transferase activity"/>
    <property type="evidence" value="ECO:0007669"/>
    <property type="project" value="TreeGrafter"/>
</dbReference>
<feature type="region of interest" description="Disordered" evidence="18">
    <location>
        <begin position="220"/>
        <end position="285"/>
    </location>
</feature>
<dbReference type="AlphaFoldDB" id="A0A162JGK0"/>
<dbReference type="SUPFAM" id="SSF100879">
    <property type="entry name" value="Lesion bypass DNA polymerase (Y-family), little finger domain"/>
    <property type="match status" value="1"/>
</dbReference>
<dbReference type="GO" id="GO:0005634">
    <property type="term" value="C:nucleus"/>
    <property type="evidence" value="ECO:0007669"/>
    <property type="project" value="UniProtKB-SubCell"/>
</dbReference>
<organism evidence="21 22">
    <name type="scientific">Niveomyces insectorum RCEF 264</name>
    <dbReference type="NCBI Taxonomy" id="1081102"/>
    <lineage>
        <taxon>Eukaryota</taxon>
        <taxon>Fungi</taxon>
        <taxon>Dikarya</taxon>
        <taxon>Ascomycota</taxon>
        <taxon>Pezizomycotina</taxon>
        <taxon>Sordariomycetes</taxon>
        <taxon>Hypocreomycetidae</taxon>
        <taxon>Hypocreales</taxon>
        <taxon>Cordycipitaceae</taxon>
        <taxon>Niveomyces</taxon>
    </lineage>
</organism>
<dbReference type="InterPro" id="IPR036420">
    <property type="entry name" value="BRCT_dom_sf"/>
</dbReference>
<dbReference type="Proteomes" id="UP000076874">
    <property type="component" value="Unassembled WGS sequence"/>
</dbReference>
<evidence type="ECO:0000256" key="18">
    <source>
        <dbReference type="SAM" id="MobiDB-lite"/>
    </source>
</evidence>
<proteinExistence type="inferred from homology"/>
<evidence type="ECO:0000256" key="3">
    <source>
        <dbReference type="ARBA" id="ARBA00004173"/>
    </source>
</evidence>
<dbReference type="FunFam" id="3.40.50.10190:FF:000011">
    <property type="entry name" value="DNA repair protein REV1"/>
    <property type="match status" value="1"/>
</dbReference>
<evidence type="ECO:0000256" key="9">
    <source>
        <dbReference type="ARBA" id="ARBA00022723"/>
    </source>
</evidence>
<dbReference type="InterPro" id="IPR038401">
    <property type="entry name" value="Rev1_C_sf"/>
</dbReference>
<dbReference type="PROSITE" id="PS50172">
    <property type="entry name" value="BRCT"/>
    <property type="match status" value="1"/>
</dbReference>
<feature type="compositionally biased region" description="Basic and acidic residues" evidence="18">
    <location>
        <begin position="264"/>
        <end position="282"/>
    </location>
</feature>
<keyword evidence="7" id="KW-0808">Transferase</keyword>
<dbReference type="GO" id="GO:0003887">
    <property type="term" value="F:DNA-directed DNA polymerase activity"/>
    <property type="evidence" value="ECO:0007669"/>
    <property type="project" value="InterPro"/>
</dbReference>
<dbReference type="PROSITE" id="PS50173">
    <property type="entry name" value="UMUC"/>
    <property type="match status" value="1"/>
</dbReference>
<comment type="caution">
    <text evidence="21">The sequence shown here is derived from an EMBL/GenBank/DDBJ whole genome shotgun (WGS) entry which is preliminary data.</text>
</comment>
<evidence type="ECO:0000256" key="4">
    <source>
        <dbReference type="ARBA" id="ARBA00010945"/>
    </source>
</evidence>
<keyword evidence="22" id="KW-1185">Reference proteome</keyword>
<evidence type="ECO:0000256" key="2">
    <source>
        <dbReference type="ARBA" id="ARBA00004123"/>
    </source>
</evidence>
<dbReference type="Pfam" id="PF16727">
    <property type="entry name" value="REV1_C"/>
    <property type="match status" value="1"/>
</dbReference>
<dbReference type="PANTHER" id="PTHR45990:SF1">
    <property type="entry name" value="DNA REPAIR PROTEIN REV1"/>
    <property type="match status" value="1"/>
</dbReference>
<dbReference type="InterPro" id="IPR025527">
    <property type="entry name" value="HUWE1/Rev1_UBM"/>
</dbReference>
<feature type="region of interest" description="Disordered" evidence="18">
    <location>
        <begin position="970"/>
        <end position="1015"/>
    </location>
</feature>
<feature type="domain" description="BRCT" evidence="19">
    <location>
        <begin position="61"/>
        <end position="149"/>
    </location>
</feature>
<dbReference type="OrthoDB" id="427711at2759"/>
<dbReference type="Gene3D" id="6.10.250.1630">
    <property type="match status" value="2"/>
</dbReference>
<dbReference type="GO" id="GO:0070987">
    <property type="term" value="P:error-free translesion synthesis"/>
    <property type="evidence" value="ECO:0007669"/>
    <property type="project" value="TreeGrafter"/>
</dbReference>
<dbReference type="FunFam" id="3.30.70.270:FF:000040">
    <property type="entry name" value="DNA repair protein REV1"/>
    <property type="match status" value="1"/>
</dbReference>
<keyword evidence="8" id="KW-0548">Nucleotidyltransferase</keyword>
<evidence type="ECO:0000256" key="12">
    <source>
        <dbReference type="ARBA" id="ARBA00023125"/>
    </source>
</evidence>
<dbReference type="InterPro" id="IPR043128">
    <property type="entry name" value="Rev_trsase/Diguanyl_cyclase"/>
</dbReference>
<reference evidence="21 22" key="1">
    <citation type="journal article" date="2016" name="Genome Biol. Evol.">
        <title>Divergent and convergent evolution of fungal pathogenicity.</title>
        <authorList>
            <person name="Shang Y."/>
            <person name="Xiao G."/>
            <person name="Zheng P."/>
            <person name="Cen K."/>
            <person name="Zhan S."/>
            <person name="Wang C."/>
        </authorList>
    </citation>
    <scope>NUCLEOTIDE SEQUENCE [LARGE SCALE GENOMIC DNA]</scope>
    <source>
        <strain evidence="21 22">RCEF 264</strain>
    </source>
</reference>
<dbReference type="SUPFAM" id="SSF52113">
    <property type="entry name" value="BRCT domain"/>
    <property type="match status" value="1"/>
</dbReference>
<comment type="similarity">
    <text evidence="4">Belongs to the DNA polymerase type-Y family.</text>
</comment>
<evidence type="ECO:0000259" key="19">
    <source>
        <dbReference type="PROSITE" id="PS50172"/>
    </source>
</evidence>
<dbReference type="SUPFAM" id="SSF56672">
    <property type="entry name" value="DNA/RNA polymerases"/>
    <property type="match status" value="1"/>
</dbReference>
<dbReference type="Pfam" id="PF00817">
    <property type="entry name" value="IMS"/>
    <property type="match status" value="1"/>
</dbReference>
<name>A0A162JGK0_9HYPO</name>
<evidence type="ECO:0000313" key="21">
    <source>
        <dbReference type="EMBL" id="OAA68642.1"/>
    </source>
</evidence>
<evidence type="ECO:0000256" key="6">
    <source>
        <dbReference type="ARBA" id="ARBA00022634"/>
    </source>
</evidence>
<dbReference type="FunFam" id="3.30.1490.100:FF:000001">
    <property type="entry name" value="DNA repair protein REV1"/>
    <property type="match status" value="1"/>
</dbReference>
<accession>A0A162JGK0</accession>
<dbReference type="GO" id="GO:0042276">
    <property type="term" value="P:error-prone translesion synthesis"/>
    <property type="evidence" value="ECO:0007669"/>
    <property type="project" value="TreeGrafter"/>
</dbReference>
<dbReference type="Gene3D" id="3.40.50.10190">
    <property type="entry name" value="BRCT domain"/>
    <property type="match status" value="1"/>
</dbReference>
<dbReference type="InterPro" id="IPR043502">
    <property type="entry name" value="DNA/RNA_pol_sf"/>
</dbReference>
<keyword evidence="14" id="KW-0234">DNA repair</keyword>
<dbReference type="CDD" id="cd17719">
    <property type="entry name" value="BRCT_Rev1"/>
    <property type="match status" value="1"/>
</dbReference>
<dbReference type="Gene3D" id="1.10.150.20">
    <property type="entry name" value="5' to 3' exonuclease, C-terminal subdomain"/>
    <property type="match status" value="1"/>
</dbReference>
<dbReference type="SMART" id="SM00292">
    <property type="entry name" value="BRCT"/>
    <property type="match status" value="1"/>
</dbReference>
<dbReference type="Gene3D" id="3.30.1490.100">
    <property type="entry name" value="DNA polymerase, Y-family, little finger domain"/>
    <property type="match status" value="1"/>
</dbReference>
<evidence type="ECO:0000256" key="10">
    <source>
        <dbReference type="ARBA" id="ARBA00022763"/>
    </source>
</evidence>
<dbReference type="Gene3D" id="3.30.70.270">
    <property type="match status" value="1"/>
</dbReference>
<evidence type="ECO:0000256" key="17">
    <source>
        <dbReference type="ARBA" id="ARBA00081902"/>
    </source>
</evidence>
<dbReference type="InterPro" id="IPR017961">
    <property type="entry name" value="DNA_pol_Y-fam_little_finger"/>
</dbReference>
<dbReference type="Gene3D" id="6.10.250.1490">
    <property type="match status" value="1"/>
</dbReference>
<evidence type="ECO:0000256" key="7">
    <source>
        <dbReference type="ARBA" id="ARBA00022679"/>
    </source>
</evidence>
<dbReference type="Pfam" id="PF14377">
    <property type="entry name" value="UBM"/>
    <property type="match status" value="3"/>
</dbReference>
<feature type="domain" description="UmuC" evidence="20">
    <location>
        <begin position="426"/>
        <end position="624"/>
    </location>
</feature>
<dbReference type="STRING" id="1081102.A0A162JGK0"/>
<dbReference type="InterPro" id="IPR001357">
    <property type="entry name" value="BRCT_dom"/>
</dbReference>
<evidence type="ECO:0000256" key="13">
    <source>
        <dbReference type="ARBA" id="ARBA00023128"/>
    </source>
</evidence>